<dbReference type="Gene3D" id="3.40.30.50">
    <property type="entry name" value="Sep15/SelM thioredoxin-like domain, active-site redox motif"/>
    <property type="match status" value="1"/>
</dbReference>
<feature type="transmembrane region" description="Helical" evidence="3">
    <location>
        <begin position="87"/>
        <end position="105"/>
    </location>
</feature>
<gene>
    <name evidence="5" type="ORF">TeGR_g279</name>
</gene>
<evidence type="ECO:0000256" key="1">
    <source>
        <dbReference type="ARBA" id="ARBA00005742"/>
    </source>
</evidence>
<keyword evidence="3" id="KW-0812">Transmembrane</keyword>
<name>A0ABQ6MKH6_9STRA</name>
<proteinExistence type="inferred from homology"/>
<organism evidence="5 6">
    <name type="scientific">Tetraparma gracilis</name>
    <dbReference type="NCBI Taxonomy" id="2962635"/>
    <lineage>
        <taxon>Eukaryota</taxon>
        <taxon>Sar</taxon>
        <taxon>Stramenopiles</taxon>
        <taxon>Ochrophyta</taxon>
        <taxon>Bolidophyceae</taxon>
        <taxon>Parmales</taxon>
        <taxon>Triparmaceae</taxon>
        <taxon>Tetraparma</taxon>
    </lineage>
</organism>
<dbReference type="InterPro" id="IPR036249">
    <property type="entry name" value="Thioredoxin-like_sf"/>
</dbReference>
<keyword evidence="3" id="KW-0472">Membrane</keyword>
<dbReference type="SUPFAM" id="SSF52833">
    <property type="entry name" value="Thioredoxin-like"/>
    <property type="match status" value="1"/>
</dbReference>
<evidence type="ECO:0000313" key="6">
    <source>
        <dbReference type="Proteomes" id="UP001165060"/>
    </source>
</evidence>
<evidence type="ECO:0000259" key="4">
    <source>
        <dbReference type="Pfam" id="PF08806"/>
    </source>
</evidence>
<dbReference type="InterPro" id="IPR038219">
    <property type="entry name" value="Sep15/SelM_sf"/>
</dbReference>
<dbReference type="Pfam" id="PF08806">
    <property type="entry name" value="Sep15_SelM"/>
    <property type="match status" value="1"/>
</dbReference>
<protein>
    <recommendedName>
        <fullName evidence="4">Selenoprotein F/M domain-containing protein</fullName>
    </recommendedName>
</protein>
<dbReference type="EMBL" id="BRYB01004217">
    <property type="protein sequence ID" value="GMI27522.1"/>
    <property type="molecule type" value="Genomic_DNA"/>
</dbReference>
<feature type="region of interest" description="Disordered" evidence="2">
    <location>
        <begin position="108"/>
        <end position="141"/>
    </location>
</feature>
<sequence length="141" mass="15602">MAEVKRFVKNVKGGDCRTCTPEGLHSALYEPNLKITWNSGHNPDLYIFDDGRKVETIPLNKYTTDEIHDLLAEKGHPPTASDVNSSFFRVLLFGGAVVGVAAYAFKSRSASDDEPLRFYRPETPESSEASAALRKRGVIEV</sequence>
<comment type="caution">
    <text evidence="5">The sequence shown here is derived from an EMBL/GenBank/DDBJ whole genome shotgun (WGS) entry which is preliminary data.</text>
</comment>
<keyword evidence="6" id="KW-1185">Reference proteome</keyword>
<dbReference type="InterPro" id="IPR014912">
    <property type="entry name" value="Sep15_SelM_dom"/>
</dbReference>
<feature type="compositionally biased region" description="Basic and acidic residues" evidence="2">
    <location>
        <begin position="109"/>
        <end position="123"/>
    </location>
</feature>
<evidence type="ECO:0000256" key="3">
    <source>
        <dbReference type="SAM" id="Phobius"/>
    </source>
</evidence>
<dbReference type="Proteomes" id="UP001165060">
    <property type="component" value="Unassembled WGS sequence"/>
</dbReference>
<feature type="domain" description="Selenoprotein F/M" evidence="4">
    <location>
        <begin position="29"/>
        <end position="75"/>
    </location>
</feature>
<evidence type="ECO:0000313" key="5">
    <source>
        <dbReference type="EMBL" id="GMI27522.1"/>
    </source>
</evidence>
<accession>A0ABQ6MKH6</accession>
<keyword evidence="3" id="KW-1133">Transmembrane helix</keyword>
<comment type="similarity">
    <text evidence="1">Belongs to the selenoprotein M/F family.</text>
</comment>
<reference evidence="5 6" key="1">
    <citation type="journal article" date="2023" name="Commun. Biol.">
        <title>Genome analysis of Parmales, the sister group of diatoms, reveals the evolutionary specialization of diatoms from phago-mixotrophs to photoautotrophs.</title>
        <authorList>
            <person name="Ban H."/>
            <person name="Sato S."/>
            <person name="Yoshikawa S."/>
            <person name="Yamada K."/>
            <person name="Nakamura Y."/>
            <person name="Ichinomiya M."/>
            <person name="Sato N."/>
            <person name="Blanc-Mathieu R."/>
            <person name="Endo H."/>
            <person name="Kuwata A."/>
            <person name="Ogata H."/>
        </authorList>
    </citation>
    <scope>NUCLEOTIDE SEQUENCE [LARGE SCALE GENOMIC DNA]</scope>
</reference>
<evidence type="ECO:0000256" key="2">
    <source>
        <dbReference type="SAM" id="MobiDB-lite"/>
    </source>
</evidence>